<dbReference type="Proteomes" id="UP000613255">
    <property type="component" value="Unassembled WGS sequence"/>
</dbReference>
<organism evidence="2 3">
    <name type="scientific">Pontibaca salina</name>
    <dbReference type="NCBI Taxonomy" id="2795731"/>
    <lineage>
        <taxon>Bacteria</taxon>
        <taxon>Pseudomonadati</taxon>
        <taxon>Pseudomonadota</taxon>
        <taxon>Alphaproteobacteria</taxon>
        <taxon>Rhodobacterales</taxon>
        <taxon>Roseobacteraceae</taxon>
        <taxon>Pontibaca</taxon>
    </lineage>
</organism>
<keyword evidence="3" id="KW-1185">Reference proteome</keyword>
<dbReference type="EMBL" id="JAEIJD010000004">
    <property type="protein sequence ID" value="MBI6629559.1"/>
    <property type="molecule type" value="Genomic_DNA"/>
</dbReference>
<name>A0A934HU04_9RHOB</name>
<gene>
    <name evidence="2" type="ORF">JAO82_06640</name>
</gene>
<dbReference type="SUPFAM" id="SSF46626">
    <property type="entry name" value="Cytochrome c"/>
    <property type="match status" value="1"/>
</dbReference>
<dbReference type="InterPro" id="IPR036909">
    <property type="entry name" value="Cyt_c-like_dom_sf"/>
</dbReference>
<feature type="signal peptide" evidence="1">
    <location>
        <begin position="1"/>
        <end position="24"/>
    </location>
</feature>
<protein>
    <submittedName>
        <fullName evidence="2">Cytochrome C-552</fullName>
    </submittedName>
</protein>
<comment type="caution">
    <text evidence="2">The sequence shown here is derived from an EMBL/GenBank/DDBJ whole genome shotgun (WGS) entry which is preliminary data.</text>
</comment>
<sequence length="124" mass="13800">MINFNILGGAIAAASLFLAAPAFAQTYDPMVALTQSPDAMQADGDAVKLDPELGNLPVGEGAEDTFYQCTACHSTAIITQQRLSDARWDYMWDWMVEDQGMYDPEDETKEIVLNYLKQHFSSER</sequence>
<proteinExistence type="predicted"/>
<evidence type="ECO:0000313" key="2">
    <source>
        <dbReference type="EMBL" id="MBI6629559.1"/>
    </source>
</evidence>
<dbReference type="GO" id="GO:0020037">
    <property type="term" value="F:heme binding"/>
    <property type="evidence" value="ECO:0007669"/>
    <property type="project" value="InterPro"/>
</dbReference>
<reference evidence="2" key="1">
    <citation type="submission" date="2020-12" db="EMBL/GenBank/DDBJ databases">
        <title>Pontibaca salina gen. nov., sp. nov., isolated from marine sediment.</title>
        <authorList>
            <person name="Bo J."/>
            <person name="Wang S."/>
            <person name="Song X."/>
            <person name="Du Z."/>
        </authorList>
    </citation>
    <scope>NUCLEOTIDE SEQUENCE</scope>
    <source>
        <strain evidence="2">S1109L</strain>
    </source>
</reference>
<dbReference type="Gene3D" id="1.10.760.10">
    <property type="entry name" value="Cytochrome c-like domain"/>
    <property type="match status" value="1"/>
</dbReference>
<dbReference type="RefSeq" id="WP_198685590.1">
    <property type="nucleotide sequence ID" value="NZ_JAEIJD010000004.1"/>
</dbReference>
<evidence type="ECO:0000313" key="3">
    <source>
        <dbReference type="Proteomes" id="UP000613255"/>
    </source>
</evidence>
<dbReference type="AlphaFoldDB" id="A0A934HU04"/>
<accession>A0A934HU04</accession>
<feature type="chain" id="PRO_5037533377" evidence="1">
    <location>
        <begin position="25"/>
        <end position="124"/>
    </location>
</feature>
<keyword evidence="1" id="KW-0732">Signal</keyword>
<evidence type="ECO:0000256" key="1">
    <source>
        <dbReference type="SAM" id="SignalP"/>
    </source>
</evidence>
<dbReference type="GO" id="GO:0009055">
    <property type="term" value="F:electron transfer activity"/>
    <property type="evidence" value="ECO:0007669"/>
    <property type="project" value="InterPro"/>
</dbReference>